<dbReference type="OrthoDB" id="4135672at2759"/>
<protein>
    <submittedName>
        <fullName evidence="2">Uncharacterized protein</fullName>
    </submittedName>
</protein>
<dbReference type="GeneID" id="25288292"/>
<proteinExistence type="predicted"/>
<dbReference type="InterPro" id="IPR046670">
    <property type="entry name" value="DUF6540"/>
</dbReference>
<dbReference type="Proteomes" id="UP000053617">
    <property type="component" value="Unassembled WGS sequence"/>
</dbReference>
<evidence type="ECO:0000313" key="2">
    <source>
        <dbReference type="EMBL" id="KIX09143.1"/>
    </source>
</evidence>
<reference evidence="2 3" key="1">
    <citation type="submission" date="2015-01" db="EMBL/GenBank/DDBJ databases">
        <title>The Genome Sequence of Rhinocladiella mackenzie CBS 650.93.</title>
        <authorList>
            <consortium name="The Broad Institute Genomics Platform"/>
            <person name="Cuomo C."/>
            <person name="de Hoog S."/>
            <person name="Gorbushina A."/>
            <person name="Stielow B."/>
            <person name="Teixiera M."/>
            <person name="Abouelleil A."/>
            <person name="Chapman S.B."/>
            <person name="Priest M."/>
            <person name="Young S.K."/>
            <person name="Wortman J."/>
            <person name="Nusbaum C."/>
            <person name="Birren B."/>
        </authorList>
    </citation>
    <scope>NUCLEOTIDE SEQUENCE [LARGE SCALE GENOMIC DNA]</scope>
    <source>
        <strain evidence="2 3">CBS 650.93</strain>
    </source>
</reference>
<dbReference type="Pfam" id="PF20174">
    <property type="entry name" value="DUF6540"/>
    <property type="match status" value="1"/>
</dbReference>
<dbReference type="RefSeq" id="XP_013276279.1">
    <property type="nucleotide sequence ID" value="XM_013420825.1"/>
</dbReference>
<keyword evidence="3" id="KW-1185">Reference proteome</keyword>
<name>A0A0D2HES0_9EURO</name>
<dbReference type="VEuPathDB" id="FungiDB:Z518_00221"/>
<gene>
    <name evidence="2" type="ORF">Z518_00221</name>
</gene>
<accession>A0A0D2HES0</accession>
<evidence type="ECO:0000256" key="1">
    <source>
        <dbReference type="SAM" id="MobiDB-lite"/>
    </source>
</evidence>
<dbReference type="STRING" id="1442369.A0A0D2HES0"/>
<organism evidence="2 3">
    <name type="scientific">Rhinocladiella mackenziei CBS 650.93</name>
    <dbReference type="NCBI Taxonomy" id="1442369"/>
    <lineage>
        <taxon>Eukaryota</taxon>
        <taxon>Fungi</taxon>
        <taxon>Dikarya</taxon>
        <taxon>Ascomycota</taxon>
        <taxon>Pezizomycotina</taxon>
        <taxon>Eurotiomycetes</taxon>
        <taxon>Chaetothyriomycetidae</taxon>
        <taxon>Chaetothyriales</taxon>
        <taxon>Herpotrichiellaceae</taxon>
        <taxon>Rhinocladiella</taxon>
    </lineage>
</organism>
<dbReference type="AlphaFoldDB" id="A0A0D2HES0"/>
<feature type="region of interest" description="Disordered" evidence="1">
    <location>
        <begin position="50"/>
        <end position="72"/>
    </location>
</feature>
<sequence>MTTSQPRWQYHLARERNYKEPAQLHLGRSQHYSNLNHGNLSRLPRLLSRQARPRSHLRRETHENGTDSGHLYHVTGNILMGMTYEHKRARRPEDSAESHEKRYIGRVKQSDYVRVESICRGIAVPGRQLDLKGRRLDPTRPVRRCGEWTADAIQDLRNQGVLTA</sequence>
<dbReference type="EMBL" id="KN847475">
    <property type="protein sequence ID" value="KIX09143.1"/>
    <property type="molecule type" value="Genomic_DNA"/>
</dbReference>
<dbReference type="HOGENOM" id="CLU_1619970_0_0_1"/>
<evidence type="ECO:0000313" key="3">
    <source>
        <dbReference type="Proteomes" id="UP000053617"/>
    </source>
</evidence>